<organism evidence="4 5">
    <name type="scientific">Bifidobacterium coryneforme</name>
    <dbReference type="NCBI Taxonomy" id="1687"/>
    <lineage>
        <taxon>Bacteria</taxon>
        <taxon>Bacillati</taxon>
        <taxon>Actinomycetota</taxon>
        <taxon>Actinomycetes</taxon>
        <taxon>Bifidobacteriales</taxon>
        <taxon>Bifidobacteriaceae</taxon>
        <taxon>Bifidobacterium</taxon>
    </lineage>
</organism>
<accession>A0ABD4AEH9</accession>
<reference evidence="4 5" key="1">
    <citation type="submission" date="2014-12" db="EMBL/GenBank/DDBJ databases">
        <title>Comparative genomics of the lactic acid bacteria isolated from the honey bee gut.</title>
        <authorList>
            <person name="Ellegaard K.M."/>
            <person name="Tamarit D."/>
            <person name="Javelind E."/>
            <person name="Olofsson T."/>
            <person name="Andersson S.G."/>
            <person name="Vasquez A."/>
        </authorList>
    </citation>
    <scope>NUCLEOTIDE SEQUENCE [LARGE SCALE GENOMIC DNA]</scope>
    <source>
        <strain evidence="4 5">Bma6</strain>
    </source>
</reference>
<name>A0ABD4AEH9_9BIFI</name>
<protein>
    <submittedName>
        <fullName evidence="4">RCC1 repeat domain protein</fullName>
    </submittedName>
</protein>
<dbReference type="Proteomes" id="UP000033652">
    <property type="component" value="Unassembled WGS sequence"/>
</dbReference>
<dbReference type="PANTHER" id="PTHR22870">
    <property type="entry name" value="REGULATOR OF CHROMOSOME CONDENSATION"/>
    <property type="match status" value="1"/>
</dbReference>
<evidence type="ECO:0000256" key="2">
    <source>
        <dbReference type="SAM" id="MobiDB-lite"/>
    </source>
</evidence>
<dbReference type="InterPro" id="IPR000408">
    <property type="entry name" value="Reg_chr_condens"/>
</dbReference>
<dbReference type="PANTHER" id="PTHR22870:SF408">
    <property type="entry name" value="OS09G0560450 PROTEIN"/>
    <property type="match status" value="1"/>
</dbReference>
<dbReference type="Gene3D" id="2.130.10.30">
    <property type="entry name" value="Regulator of chromosome condensation 1/beta-lactamase-inhibitor protein II"/>
    <property type="match status" value="2"/>
</dbReference>
<evidence type="ECO:0000256" key="1">
    <source>
        <dbReference type="ARBA" id="ARBA00022737"/>
    </source>
</evidence>
<feature type="region of interest" description="Disordered" evidence="2">
    <location>
        <begin position="398"/>
        <end position="443"/>
    </location>
</feature>
<keyword evidence="1" id="KW-0677">Repeat</keyword>
<feature type="compositionally biased region" description="Polar residues" evidence="2">
    <location>
        <begin position="403"/>
        <end position="416"/>
    </location>
</feature>
<dbReference type="InterPro" id="IPR009091">
    <property type="entry name" value="RCC1/BLIP-II"/>
</dbReference>
<dbReference type="AlphaFoldDB" id="A0ABD4AEH9"/>
<dbReference type="SUPFAM" id="SSF50985">
    <property type="entry name" value="RCC1/BLIP-II"/>
    <property type="match status" value="1"/>
</dbReference>
<feature type="domain" description="RCC1-like" evidence="3">
    <location>
        <begin position="67"/>
        <end position="315"/>
    </location>
</feature>
<feature type="region of interest" description="Disordered" evidence="2">
    <location>
        <begin position="151"/>
        <end position="180"/>
    </location>
</feature>
<dbReference type="PRINTS" id="PR00633">
    <property type="entry name" value="RCCNDNSATION"/>
</dbReference>
<feature type="region of interest" description="Disordered" evidence="2">
    <location>
        <begin position="359"/>
        <end position="379"/>
    </location>
</feature>
<proteinExistence type="predicted"/>
<dbReference type="InterPro" id="IPR042229">
    <property type="entry name" value="Listeria/Bacterioides_rpt_sf"/>
</dbReference>
<evidence type="ECO:0000313" key="5">
    <source>
        <dbReference type="Proteomes" id="UP000033652"/>
    </source>
</evidence>
<feature type="compositionally biased region" description="Low complexity" evidence="2">
    <location>
        <begin position="365"/>
        <end position="379"/>
    </location>
</feature>
<dbReference type="InterPro" id="IPR051210">
    <property type="entry name" value="Ub_ligase/GEF_domain"/>
</dbReference>
<evidence type="ECO:0000313" key="4">
    <source>
        <dbReference type="EMBL" id="KJY53913.1"/>
    </source>
</evidence>
<dbReference type="InterPro" id="IPR058923">
    <property type="entry name" value="RCC1-like_dom"/>
</dbReference>
<dbReference type="EMBL" id="JXBX01000006">
    <property type="protein sequence ID" value="KJY53913.1"/>
    <property type="molecule type" value="Genomic_DNA"/>
</dbReference>
<feature type="non-terminal residue" evidence="4">
    <location>
        <position position="1"/>
    </location>
</feature>
<feature type="compositionally biased region" description="Polar residues" evidence="2">
    <location>
        <begin position="151"/>
        <end position="163"/>
    </location>
</feature>
<dbReference type="Pfam" id="PF00415">
    <property type="entry name" value="RCC1"/>
    <property type="match status" value="1"/>
</dbReference>
<dbReference type="PROSITE" id="PS50012">
    <property type="entry name" value="RCC1_3"/>
    <property type="match status" value="5"/>
</dbReference>
<evidence type="ECO:0000259" key="3">
    <source>
        <dbReference type="Pfam" id="PF25390"/>
    </source>
</evidence>
<gene>
    <name evidence="4" type="ORF">JF68_02910</name>
</gene>
<sequence>RPADPSEAGWTFDGWFDGDVAYDFTQPLEHDLTVTARWHRTGRWVLSPDHGSEYGGETVTLTAPAAPDIRLASVDTGGTSTLGIGSDGGLYAWGSNAQGQLGDGTTSQRTTPVRVAKPDGTSDGFTWVQAAAGRTHSAAVGSDGQLYTWGDNTNGQLGDGTTTRRTRPVRASRPAGTDTGFTWTRAAAGDGYTMALGSDDNLYAWGTLTGGLGDTGRTASSSSPVRVALPQDAPPAFRYEQIIAGDTHAAAIGSDGNLYTWGANTHGQLGHDNTGTPAATATADPQQPAGYVQASAGGSTTLAIDRQGRLWAWGRLADGTDTTTPTRIRPAGTTDTYRFTHTSTGRNHYTATGQDHRTWTWGDNTQGQLGHTTGTPGTPTVIAGLNTTLTTAGGDTTIAIDTNGDTQAWGDNTNGQAGHGDTNPTPAPRKAAIPPQPTPTGLTIDNVALPLRQTGAGTWQATTTVHAPGPAPVRVRWTLAGQPQPDDTSNTYTYRHTGSLPNAGGAGIILLITAGALGIATSDANRQRRVPPTTTTTSHE</sequence>
<dbReference type="Pfam" id="PF25390">
    <property type="entry name" value="WD40_RLD"/>
    <property type="match status" value="1"/>
</dbReference>
<dbReference type="Gene3D" id="2.60.40.4270">
    <property type="entry name" value="Listeria-Bacteroides repeat domain"/>
    <property type="match status" value="1"/>
</dbReference>
<dbReference type="RefSeq" id="WP_052689882.1">
    <property type="nucleotide sequence ID" value="NZ_KQ033865.1"/>
</dbReference>
<comment type="caution">
    <text evidence="4">The sequence shown here is derived from an EMBL/GenBank/DDBJ whole genome shotgun (WGS) entry which is preliminary data.</text>
</comment>